<evidence type="ECO:0000313" key="4">
    <source>
        <dbReference type="EMBL" id="MVO86642.1"/>
    </source>
</evidence>
<feature type="domain" description="DNA primase/polymerase bifunctional N-terminal" evidence="3">
    <location>
        <begin position="53"/>
        <end position="227"/>
    </location>
</feature>
<keyword evidence="5" id="KW-1185">Reference proteome</keyword>
<dbReference type="Proteomes" id="UP000483802">
    <property type="component" value="Unassembled WGS sequence"/>
</dbReference>
<protein>
    <recommendedName>
        <fullName evidence="6">Bifunctional DNA primase/polymerase, N-terminal</fullName>
    </recommendedName>
</protein>
<organism evidence="4 5">
    <name type="scientific">Streptomyces typhae</name>
    <dbReference type="NCBI Taxonomy" id="2681492"/>
    <lineage>
        <taxon>Bacteria</taxon>
        <taxon>Bacillati</taxon>
        <taxon>Actinomycetota</taxon>
        <taxon>Actinomycetes</taxon>
        <taxon>Kitasatosporales</taxon>
        <taxon>Streptomycetaceae</taxon>
        <taxon>Streptomyces</taxon>
    </lineage>
</organism>
<dbReference type="InterPro" id="IPR014820">
    <property type="entry name" value="PriCT_1"/>
</dbReference>
<evidence type="ECO:0008006" key="6">
    <source>
        <dbReference type="Google" id="ProtNLM"/>
    </source>
</evidence>
<dbReference type="AlphaFoldDB" id="A0A6L6WYR0"/>
<evidence type="ECO:0000313" key="5">
    <source>
        <dbReference type="Proteomes" id="UP000483802"/>
    </source>
</evidence>
<gene>
    <name evidence="4" type="ORF">GPA10_18230</name>
</gene>
<sequence>MARRTDGAGRRQGRVNAKKNAPGATGALGDQLNGESPDSVTLQPDTLGPLDGALWLIRHGFPVFPCDHPGTPRCTGLHKTCDGSRGKHPAVAFTRAWTLDEAKVHDTFSRGLRNPAVAVGACSSPDGMRLLVVDSDRPGAIEDVAGARGETWPATMRVRTAKGHHDYLWAPAALRLGNGLGALQGQFDGDVRAGNAYVIGPGAVHATGVLYELDDPERPPVPAPSWLLDALVTKPTFAARRTHWRDASHPASSGARGLVAFVLDSPQGSRNNRLFWAACRAAEDAQDGRQDARDALLEAAVTAGLDAREAAATIRSAYNRTGATA</sequence>
<dbReference type="InterPro" id="IPR015330">
    <property type="entry name" value="DNA_primase/pol_bifunc_N"/>
</dbReference>
<dbReference type="EMBL" id="WPNZ01000009">
    <property type="protein sequence ID" value="MVO86642.1"/>
    <property type="molecule type" value="Genomic_DNA"/>
</dbReference>
<evidence type="ECO:0000259" key="2">
    <source>
        <dbReference type="SMART" id="SM00942"/>
    </source>
</evidence>
<dbReference type="SUPFAM" id="SSF56747">
    <property type="entry name" value="Prim-pol domain"/>
    <property type="match status" value="1"/>
</dbReference>
<feature type="domain" description="Primase C-terminal 1" evidence="2">
    <location>
        <begin position="259"/>
        <end position="323"/>
    </location>
</feature>
<evidence type="ECO:0000259" key="3">
    <source>
        <dbReference type="SMART" id="SM00943"/>
    </source>
</evidence>
<dbReference type="SMART" id="SM00942">
    <property type="entry name" value="PriCT_1"/>
    <property type="match status" value="1"/>
</dbReference>
<evidence type="ECO:0000256" key="1">
    <source>
        <dbReference type="SAM" id="MobiDB-lite"/>
    </source>
</evidence>
<name>A0A6L6WYR0_9ACTN</name>
<comment type="caution">
    <text evidence="4">The sequence shown here is derived from an EMBL/GenBank/DDBJ whole genome shotgun (WGS) entry which is preliminary data.</text>
</comment>
<reference evidence="4 5" key="1">
    <citation type="submission" date="2019-11" db="EMBL/GenBank/DDBJ databases">
        <title>Streptomyces typhae sp. nov., a novel endophytic actinomycete isolated from the root of cattail pollen (Typha angustifolia L.).</title>
        <authorList>
            <person name="Peng C."/>
        </authorList>
    </citation>
    <scope>NUCLEOTIDE SEQUENCE [LARGE SCALE GENOMIC DNA]</scope>
    <source>
        <strain evidence="5">p1417</strain>
    </source>
</reference>
<dbReference type="SMART" id="SM00943">
    <property type="entry name" value="Prim-Pol"/>
    <property type="match status" value="1"/>
</dbReference>
<feature type="region of interest" description="Disordered" evidence="1">
    <location>
        <begin position="1"/>
        <end position="40"/>
    </location>
</feature>
<accession>A0A6L6WYR0</accession>
<dbReference type="Pfam" id="PF09250">
    <property type="entry name" value="Prim-Pol"/>
    <property type="match status" value="1"/>
</dbReference>
<proteinExistence type="predicted"/>